<evidence type="ECO:0000313" key="2">
    <source>
        <dbReference type="Proteomes" id="UP000603641"/>
    </source>
</evidence>
<dbReference type="RefSeq" id="WP_191753263.1">
    <property type="nucleotide sequence ID" value="NZ_JACSQM010000003.1"/>
</dbReference>
<accession>A0ABR8SK58</accession>
<comment type="caution">
    <text evidence="1">The sequence shown here is derived from an EMBL/GenBank/DDBJ whole genome shotgun (WGS) entry which is preliminary data.</text>
</comment>
<keyword evidence="2" id="KW-1185">Reference proteome</keyword>
<sequence>MGKDKHCKKKKKKVICCDPVYIIEDSYTEKEVTFVHPIIRVKREHVKYVRRDVYEEKVIKEVIDPGSPTKCDCNKKHKKSKKKSKKK</sequence>
<dbReference type="EMBL" id="JACSQM010000003">
    <property type="protein sequence ID" value="MBD7963861.1"/>
    <property type="molecule type" value="Genomic_DNA"/>
</dbReference>
<gene>
    <name evidence="1" type="ORF">H9648_07295</name>
</gene>
<organism evidence="1 2">
    <name type="scientific">Fictibacillus norfolkensis</name>
    <dbReference type="NCBI Taxonomy" id="2762233"/>
    <lineage>
        <taxon>Bacteria</taxon>
        <taxon>Bacillati</taxon>
        <taxon>Bacillota</taxon>
        <taxon>Bacilli</taxon>
        <taxon>Bacillales</taxon>
        <taxon>Fictibacillaceae</taxon>
        <taxon>Fictibacillus</taxon>
    </lineage>
</organism>
<reference evidence="1 2" key="1">
    <citation type="submission" date="2020-08" db="EMBL/GenBank/DDBJ databases">
        <title>A Genomic Blueprint of the Chicken Gut Microbiome.</title>
        <authorList>
            <person name="Gilroy R."/>
            <person name="Ravi A."/>
            <person name="Getino M."/>
            <person name="Pursley I."/>
            <person name="Horton D.L."/>
            <person name="Alikhan N.-F."/>
            <person name="Baker D."/>
            <person name="Gharbi K."/>
            <person name="Hall N."/>
            <person name="Watson M."/>
            <person name="Adriaenssens E.M."/>
            <person name="Foster-Nyarko E."/>
            <person name="Jarju S."/>
            <person name="Secka A."/>
            <person name="Antonio M."/>
            <person name="Oren A."/>
            <person name="Chaudhuri R."/>
            <person name="La Ragione R.M."/>
            <person name="Hildebrand F."/>
            <person name="Pallen M.J."/>
        </authorList>
    </citation>
    <scope>NUCLEOTIDE SEQUENCE [LARGE SCALE GENOMIC DNA]</scope>
    <source>
        <strain evidence="1 2">Sa2CUA10</strain>
    </source>
</reference>
<evidence type="ECO:0000313" key="1">
    <source>
        <dbReference type="EMBL" id="MBD7963861.1"/>
    </source>
</evidence>
<name>A0ABR8SK58_9BACL</name>
<evidence type="ECO:0008006" key="3">
    <source>
        <dbReference type="Google" id="ProtNLM"/>
    </source>
</evidence>
<protein>
    <recommendedName>
        <fullName evidence="3">Spore coat protein</fullName>
    </recommendedName>
</protein>
<dbReference type="Proteomes" id="UP000603641">
    <property type="component" value="Unassembled WGS sequence"/>
</dbReference>
<proteinExistence type="predicted"/>